<feature type="binding site" evidence="8">
    <location>
        <position position="299"/>
    </location>
    <ligand>
        <name>Zn(2+)</name>
        <dbReference type="ChEBI" id="CHEBI:29105"/>
    </ligand>
</feature>
<feature type="compositionally biased region" description="Acidic residues" evidence="9">
    <location>
        <begin position="194"/>
        <end position="204"/>
    </location>
</feature>
<feature type="region of interest" description="Disordered" evidence="9">
    <location>
        <begin position="111"/>
        <end position="165"/>
    </location>
</feature>
<keyword evidence="3 7" id="KW-0479">Metal-binding</keyword>
<feature type="domain" description="Nin one binding (NOB1) Zn-ribbon-like" evidence="10">
    <location>
        <begin position="286"/>
        <end position="356"/>
    </location>
</feature>
<protein>
    <recommendedName>
        <fullName evidence="7">20S-pre-rRNA D-site endonuclease NOB1</fullName>
    </recommendedName>
</protein>
<dbReference type="Gene3D" id="3.40.50.1010">
    <property type="entry name" value="5'-nuclease"/>
    <property type="match status" value="1"/>
</dbReference>
<evidence type="ECO:0000256" key="2">
    <source>
        <dbReference type="ARBA" id="ARBA00022722"/>
    </source>
</evidence>
<keyword evidence="2" id="KW-0540">Nuclease</keyword>
<reference evidence="13" key="2">
    <citation type="submission" date="2009-11" db="EMBL/GenBank/DDBJ databases">
        <title>The Genome Sequence of Allomyces macrogynus strain ATCC 38327.</title>
        <authorList>
            <consortium name="The Broad Institute Genome Sequencing Platform"/>
            <person name="Russ C."/>
            <person name="Cuomo C."/>
            <person name="Shea T."/>
            <person name="Young S.K."/>
            <person name="Zeng Q."/>
            <person name="Koehrsen M."/>
            <person name="Haas B."/>
            <person name="Borodovsky M."/>
            <person name="Guigo R."/>
            <person name="Alvarado L."/>
            <person name="Berlin A."/>
            <person name="Borenstein D."/>
            <person name="Chen Z."/>
            <person name="Engels R."/>
            <person name="Freedman E."/>
            <person name="Gellesch M."/>
            <person name="Goldberg J."/>
            <person name="Griggs A."/>
            <person name="Gujja S."/>
            <person name="Heiman D."/>
            <person name="Hepburn T."/>
            <person name="Howarth C."/>
            <person name="Jen D."/>
            <person name="Larson L."/>
            <person name="Lewis B."/>
            <person name="Mehta T."/>
            <person name="Park D."/>
            <person name="Pearson M."/>
            <person name="Roberts A."/>
            <person name="Saif S."/>
            <person name="Shenoy N."/>
            <person name="Sisk P."/>
            <person name="Stolte C."/>
            <person name="Sykes S."/>
            <person name="Walk T."/>
            <person name="White J."/>
            <person name="Yandava C."/>
            <person name="Burger G."/>
            <person name="Gray M.W."/>
            <person name="Holland P.W.H."/>
            <person name="King N."/>
            <person name="Lang F.B.F."/>
            <person name="Roger A.J."/>
            <person name="Ruiz-Trillo I."/>
            <person name="Lander E."/>
            <person name="Nusbaum C."/>
        </authorList>
    </citation>
    <scope>NUCLEOTIDE SEQUENCE [LARGE SCALE GENOMIC DNA]</scope>
    <source>
        <strain evidence="13">ATCC 38327</strain>
    </source>
</reference>
<dbReference type="InterPro" id="IPR014881">
    <property type="entry name" value="NOB1_Zn-bd"/>
</dbReference>
<evidence type="ECO:0000259" key="11">
    <source>
        <dbReference type="Pfam" id="PF17146"/>
    </source>
</evidence>
<dbReference type="PANTHER" id="PTHR12814:SF2">
    <property type="entry name" value="RNA-BINDING PROTEIN NOB1"/>
    <property type="match status" value="1"/>
</dbReference>
<evidence type="ECO:0000256" key="5">
    <source>
        <dbReference type="ARBA" id="ARBA00022833"/>
    </source>
</evidence>
<feature type="compositionally biased region" description="Low complexity" evidence="9">
    <location>
        <begin position="184"/>
        <end position="193"/>
    </location>
</feature>
<dbReference type="GO" id="GO:0004521">
    <property type="term" value="F:RNA endonuclease activity"/>
    <property type="evidence" value="ECO:0007669"/>
    <property type="project" value="UniProtKB-UniRule"/>
</dbReference>
<dbReference type="GO" id="GO:0005730">
    <property type="term" value="C:nucleolus"/>
    <property type="evidence" value="ECO:0007669"/>
    <property type="project" value="UniProtKB-SubCell"/>
</dbReference>
<feature type="compositionally biased region" description="Basic and acidic residues" evidence="9">
    <location>
        <begin position="114"/>
        <end position="123"/>
    </location>
</feature>
<dbReference type="EMBL" id="GG745328">
    <property type="protein sequence ID" value="KNE54053.1"/>
    <property type="molecule type" value="Genomic_DNA"/>
</dbReference>
<organism evidence="12 13">
    <name type="scientific">Allomyces macrogynus (strain ATCC 38327)</name>
    <name type="common">Allomyces javanicus var. macrogynus</name>
    <dbReference type="NCBI Taxonomy" id="578462"/>
    <lineage>
        <taxon>Eukaryota</taxon>
        <taxon>Fungi</taxon>
        <taxon>Fungi incertae sedis</taxon>
        <taxon>Blastocladiomycota</taxon>
        <taxon>Blastocladiomycetes</taxon>
        <taxon>Blastocladiales</taxon>
        <taxon>Blastocladiaceae</taxon>
        <taxon>Allomyces</taxon>
    </lineage>
</organism>
<dbReference type="PANTHER" id="PTHR12814">
    <property type="entry name" value="RNA-BINDING PROTEIN NOB1"/>
    <property type="match status" value="1"/>
</dbReference>
<dbReference type="Proteomes" id="UP000054350">
    <property type="component" value="Unassembled WGS sequence"/>
</dbReference>
<dbReference type="GO" id="GO:0030688">
    <property type="term" value="C:preribosome, small subunit precursor"/>
    <property type="evidence" value="ECO:0007669"/>
    <property type="project" value="TreeGrafter"/>
</dbReference>
<dbReference type="STRING" id="578462.A0A0L0RUW4"/>
<comment type="subcellular location">
    <subcellularLocation>
        <location evidence="7">Nucleus</location>
        <location evidence="7">Nucleolus</location>
    </subcellularLocation>
</comment>
<dbReference type="OrthoDB" id="446759at2759"/>
<dbReference type="GO" id="GO:0016787">
    <property type="term" value="F:hydrolase activity"/>
    <property type="evidence" value="ECO:0007669"/>
    <property type="project" value="UniProtKB-KW"/>
</dbReference>
<feature type="binding site" evidence="8">
    <location>
        <position position="314"/>
    </location>
    <ligand>
        <name>Zn(2+)</name>
        <dbReference type="ChEBI" id="CHEBI:29105"/>
    </ligand>
</feature>
<feature type="compositionally biased region" description="Low complexity" evidence="9">
    <location>
        <begin position="154"/>
        <end position="165"/>
    </location>
</feature>
<dbReference type="GO" id="GO:0005737">
    <property type="term" value="C:cytoplasm"/>
    <property type="evidence" value="ECO:0007669"/>
    <property type="project" value="UniProtKB-ARBA"/>
</dbReference>
<evidence type="ECO:0000256" key="3">
    <source>
        <dbReference type="ARBA" id="ARBA00022723"/>
    </source>
</evidence>
<keyword evidence="5 7" id="KW-0862">Zinc</keyword>
<name>A0A0L0RUW4_ALLM3</name>
<dbReference type="eggNOG" id="KOG2463">
    <property type="taxonomic scope" value="Eukaryota"/>
</dbReference>
<feature type="binding site" evidence="8">
    <location>
        <position position="296"/>
    </location>
    <ligand>
        <name>Zn(2+)</name>
        <dbReference type="ChEBI" id="CHEBI:29105"/>
    </ligand>
</feature>
<comment type="similarity">
    <text evidence="1 7">Belongs to the NOB1 family.</text>
</comment>
<proteinExistence type="inferred from homology"/>
<dbReference type="CDD" id="cd09876">
    <property type="entry name" value="PIN_Nob1-like"/>
    <property type="match status" value="1"/>
</dbReference>
<evidence type="ECO:0000256" key="6">
    <source>
        <dbReference type="ARBA" id="ARBA00023242"/>
    </source>
</evidence>
<dbReference type="AlphaFoldDB" id="A0A0L0RUW4"/>
<gene>
    <name evidence="12" type="ORF">AMAG_00056</name>
</gene>
<dbReference type="Pfam" id="PF08772">
    <property type="entry name" value="Zn_ribbon_NOB1"/>
    <property type="match status" value="1"/>
</dbReference>
<accession>A0A0L0RUW4</accession>
<dbReference type="InterPro" id="IPR033411">
    <property type="entry name" value="Ribonuclease_PIN"/>
</dbReference>
<sequence length="424" mass="47267">MTNPPAPNPSHKTRILVLDTAPLIKQIPLYHVAERFITIPDVLNEVRDERAREYLMRLPFRIETRVPSEEALQAVSAFARKTGDFPSLSLVDLRVLALTWMLTKEEDGIGAIRTEPRRPGEQKKKTRRRGKNREMTDEEFEQAVAQQAERESGDAPASATASTAADTPVDALTDAIADVQLDATPTSASAATPVEEEATGDDFSDLNFKQLPGFVDADSDNEDDDHKGWITPDNVAKAKEITLTGALSVADKQAVPSVSCMSDDFALQNVLLQMSLNLLSLDGMVIKQLKNWLMRCHACFKTTMDMDKRFCPSCGGATLIRTSYSIEDGVMKLHLKRVFQYRTRGTVYSLPKPKGGREGDQLILREDQKEYQVQRKNFEHHKKKQERKGWDEIMLNAAAASAVARPPTIGFGSKNPNEAKRARK</sequence>
<dbReference type="GO" id="GO:0046872">
    <property type="term" value="F:metal ion binding"/>
    <property type="evidence" value="ECO:0007669"/>
    <property type="project" value="UniProtKB-UniRule"/>
</dbReference>
<reference evidence="12 13" key="1">
    <citation type="submission" date="2009-11" db="EMBL/GenBank/DDBJ databases">
        <title>Annotation of Allomyces macrogynus ATCC 38327.</title>
        <authorList>
            <consortium name="The Broad Institute Genome Sequencing Platform"/>
            <person name="Russ C."/>
            <person name="Cuomo C."/>
            <person name="Burger G."/>
            <person name="Gray M.W."/>
            <person name="Holland P.W.H."/>
            <person name="King N."/>
            <person name="Lang F.B.F."/>
            <person name="Roger A.J."/>
            <person name="Ruiz-Trillo I."/>
            <person name="Young S.K."/>
            <person name="Zeng Q."/>
            <person name="Gargeya S."/>
            <person name="Fitzgerald M."/>
            <person name="Haas B."/>
            <person name="Abouelleil A."/>
            <person name="Alvarado L."/>
            <person name="Arachchi H.M."/>
            <person name="Berlin A."/>
            <person name="Chapman S.B."/>
            <person name="Gearin G."/>
            <person name="Goldberg J."/>
            <person name="Griggs A."/>
            <person name="Gujja S."/>
            <person name="Hansen M."/>
            <person name="Heiman D."/>
            <person name="Howarth C."/>
            <person name="Larimer J."/>
            <person name="Lui A."/>
            <person name="MacDonald P.J.P."/>
            <person name="McCowen C."/>
            <person name="Montmayeur A."/>
            <person name="Murphy C."/>
            <person name="Neiman D."/>
            <person name="Pearson M."/>
            <person name="Priest M."/>
            <person name="Roberts A."/>
            <person name="Saif S."/>
            <person name="Shea T."/>
            <person name="Sisk P."/>
            <person name="Stolte C."/>
            <person name="Sykes S."/>
            <person name="Wortman J."/>
            <person name="Nusbaum C."/>
            <person name="Birren B."/>
        </authorList>
    </citation>
    <scope>NUCLEOTIDE SEQUENCE [LARGE SCALE GENOMIC DNA]</scope>
    <source>
        <strain evidence="12 13">ATCC 38327</strain>
    </source>
</reference>
<dbReference type="Gene3D" id="6.20.210.10">
    <property type="entry name" value="Nin one binding (NOB1), Zn-ribbon-like"/>
    <property type="match status" value="1"/>
</dbReference>
<evidence type="ECO:0000256" key="7">
    <source>
        <dbReference type="PIRNR" id="PIRNR037125"/>
    </source>
</evidence>
<dbReference type="FunFam" id="3.40.50.1010:FF:000020">
    <property type="entry name" value="20S-pre-rRNA D-site endonuclease NOB1"/>
    <property type="match status" value="1"/>
</dbReference>
<feature type="domain" description="Ribonuclease PIN" evidence="11">
    <location>
        <begin position="16"/>
        <end position="102"/>
    </location>
</feature>
<dbReference type="InterPro" id="IPR036283">
    <property type="entry name" value="NOB1_Zf-like_sf"/>
</dbReference>
<dbReference type="SUPFAM" id="SSF144206">
    <property type="entry name" value="NOB1 zinc finger-like"/>
    <property type="match status" value="1"/>
</dbReference>
<keyword evidence="6 7" id="KW-0539">Nucleus</keyword>
<keyword evidence="4" id="KW-0378">Hydrolase</keyword>
<dbReference type="InterPro" id="IPR017117">
    <property type="entry name" value="Nob1_euk"/>
</dbReference>
<dbReference type="InterPro" id="IPR039907">
    <property type="entry name" value="NOB1"/>
</dbReference>
<evidence type="ECO:0000259" key="10">
    <source>
        <dbReference type="Pfam" id="PF08772"/>
    </source>
</evidence>
<keyword evidence="13" id="KW-1185">Reference proteome</keyword>
<feature type="region of interest" description="Disordered" evidence="9">
    <location>
        <begin position="184"/>
        <end position="206"/>
    </location>
</feature>
<evidence type="ECO:0000313" key="13">
    <source>
        <dbReference type="Proteomes" id="UP000054350"/>
    </source>
</evidence>
<evidence type="ECO:0000256" key="4">
    <source>
        <dbReference type="ARBA" id="ARBA00022801"/>
    </source>
</evidence>
<dbReference type="OMA" id="DYAMQNT"/>
<evidence type="ECO:0000313" key="12">
    <source>
        <dbReference type="EMBL" id="KNE54053.1"/>
    </source>
</evidence>
<evidence type="ECO:0000256" key="9">
    <source>
        <dbReference type="SAM" id="MobiDB-lite"/>
    </source>
</evidence>
<dbReference type="Pfam" id="PF17146">
    <property type="entry name" value="PIN_6"/>
    <property type="match status" value="1"/>
</dbReference>
<comment type="function">
    <text evidence="7">Required for the synthesis of 40S ribosome subunits. Has a role in processing 20S pre-rRNA into the mature 18S rRNA, where it is required for cleavage at the 3' end of the mature 18S rRNA (D-site). Accompanies the 20S pre-rRNA from the nucleus to the cytoplasm.</text>
</comment>
<dbReference type="VEuPathDB" id="FungiDB:AMAG_00056"/>
<evidence type="ECO:0000256" key="8">
    <source>
        <dbReference type="PIRSR" id="PIRSR037125-1"/>
    </source>
</evidence>
<feature type="region of interest" description="Disordered" evidence="9">
    <location>
        <begin position="405"/>
        <end position="424"/>
    </location>
</feature>
<dbReference type="GO" id="GO:0030490">
    <property type="term" value="P:maturation of SSU-rRNA"/>
    <property type="evidence" value="ECO:0007669"/>
    <property type="project" value="TreeGrafter"/>
</dbReference>
<evidence type="ECO:0000256" key="1">
    <source>
        <dbReference type="ARBA" id="ARBA00005858"/>
    </source>
</evidence>
<feature type="binding site" evidence="8">
    <location>
        <position position="311"/>
    </location>
    <ligand>
        <name>Zn(2+)</name>
        <dbReference type="ChEBI" id="CHEBI:29105"/>
    </ligand>
</feature>
<dbReference type="PIRSF" id="PIRSF037125">
    <property type="entry name" value="D-site_20S_pre-rRNA_nuclease"/>
    <property type="match status" value="1"/>
</dbReference>